<comment type="similarity">
    <text evidence="2">Belongs to the acyltransferase 3 family.</text>
</comment>
<evidence type="ECO:0000256" key="6">
    <source>
        <dbReference type="ARBA" id="ARBA00023136"/>
    </source>
</evidence>
<feature type="transmembrane region" description="Helical" evidence="7">
    <location>
        <begin position="207"/>
        <end position="225"/>
    </location>
</feature>
<evidence type="ECO:0000256" key="5">
    <source>
        <dbReference type="ARBA" id="ARBA00022989"/>
    </source>
</evidence>
<reference evidence="9 10" key="1">
    <citation type="submission" date="2012-01" db="EMBL/GenBank/DDBJ databases">
        <title>The Genome Sequence of Odoribacter laneus YIT 12061.</title>
        <authorList>
            <consortium name="The Broad Institute Genome Sequencing Platform"/>
            <person name="Earl A."/>
            <person name="Ward D."/>
            <person name="Feldgarden M."/>
            <person name="Gevers D."/>
            <person name="Morotomi M."/>
            <person name="Young S.K."/>
            <person name="Zeng Q."/>
            <person name="Gargeya S."/>
            <person name="Fitzgerald M."/>
            <person name="Haas B."/>
            <person name="Abouelleil A."/>
            <person name="Alvarado L."/>
            <person name="Arachchi H.M."/>
            <person name="Berlin A."/>
            <person name="Chapman S.B."/>
            <person name="Gearin G."/>
            <person name="Goldberg J."/>
            <person name="Griggs A."/>
            <person name="Gujja S."/>
            <person name="Hansen M."/>
            <person name="Heiman D."/>
            <person name="Howarth C."/>
            <person name="Larimer J."/>
            <person name="Lui A."/>
            <person name="MacDonald P.J.P."/>
            <person name="McCowen C."/>
            <person name="Montmayeur A."/>
            <person name="Murphy C."/>
            <person name="Neiman D."/>
            <person name="Pearson M."/>
            <person name="Priest M."/>
            <person name="Roberts A."/>
            <person name="Saif S."/>
            <person name="Shea T."/>
            <person name="Sisk P."/>
            <person name="Stolte C."/>
            <person name="Sykes S."/>
            <person name="Wortman J."/>
            <person name="Nusbaum C."/>
            <person name="Birren B."/>
        </authorList>
    </citation>
    <scope>NUCLEOTIDE SEQUENCE [LARGE SCALE GENOMIC DNA]</scope>
    <source>
        <strain evidence="9 10">YIT 12061</strain>
    </source>
</reference>
<dbReference type="GeneID" id="98070790"/>
<evidence type="ECO:0000256" key="2">
    <source>
        <dbReference type="ARBA" id="ARBA00007400"/>
    </source>
</evidence>
<feature type="transmembrane region" description="Helical" evidence="7">
    <location>
        <begin position="12"/>
        <end position="30"/>
    </location>
</feature>
<comment type="caution">
    <text evidence="9">The sequence shown here is derived from an EMBL/GenBank/DDBJ whole genome shotgun (WGS) entry which is preliminary data.</text>
</comment>
<dbReference type="PANTHER" id="PTHR40074:SF2">
    <property type="entry name" value="O-ACETYLTRANSFERASE WECH"/>
    <property type="match status" value="1"/>
</dbReference>
<dbReference type="Proteomes" id="UP000004892">
    <property type="component" value="Unassembled WGS sequence"/>
</dbReference>
<keyword evidence="5 7" id="KW-1133">Transmembrane helix</keyword>
<feature type="domain" description="Acyltransferase 3" evidence="8">
    <location>
        <begin position="12"/>
        <end position="322"/>
    </location>
</feature>
<evidence type="ECO:0000256" key="1">
    <source>
        <dbReference type="ARBA" id="ARBA00004651"/>
    </source>
</evidence>
<comment type="subcellular location">
    <subcellularLocation>
        <location evidence="1">Cell membrane</location>
        <topology evidence="1">Multi-pass membrane protein</topology>
    </subcellularLocation>
</comment>
<feature type="transmembrane region" description="Helical" evidence="7">
    <location>
        <begin position="118"/>
        <end position="139"/>
    </location>
</feature>
<dbReference type="HOGENOM" id="CLU_862903_0_0_10"/>
<evidence type="ECO:0000256" key="3">
    <source>
        <dbReference type="ARBA" id="ARBA00022475"/>
    </source>
</evidence>
<dbReference type="eggNOG" id="COG1835">
    <property type="taxonomic scope" value="Bacteria"/>
</dbReference>
<dbReference type="STRING" id="742817.HMPREF9449_00945"/>
<accession>H1DFA9</accession>
<evidence type="ECO:0000313" key="10">
    <source>
        <dbReference type="Proteomes" id="UP000004892"/>
    </source>
</evidence>
<evidence type="ECO:0000259" key="8">
    <source>
        <dbReference type="Pfam" id="PF01757"/>
    </source>
</evidence>
<feature type="transmembrane region" description="Helical" evidence="7">
    <location>
        <begin position="89"/>
        <end position="106"/>
    </location>
</feature>
<feature type="transmembrane region" description="Helical" evidence="7">
    <location>
        <begin position="237"/>
        <end position="256"/>
    </location>
</feature>
<feature type="transmembrane region" description="Helical" evidence="7">
    <location>
        <begin position="151"/>
        <end position="169"/>
    </location>
</feature>
<proteinExistence type="inferred from homology"/>
<evidence type="ECO:0000256" key="7">
    <source>
        <dbReference type="SAM" id="Phobius"/>
    </source>
</evidence>
<dbReference type="GO" id="GO:0009246">
    <property type="term" value="P:enterobacterial common antigen biosynthetic process"/>
    <property type="evidence" value="ECO:0007669"/>
    <property type="project" value="TreeGrafter"/>
</dbReference>
<dbReference type="GO" id="GO:0005886">
    <property type="term" value="C:plasma membrane"/>
    <property type="evidence" value="ECO:0007669"/>
    <property type="project" value="UniProtKB-SubCell"/>
</dbReference>
<dbReference type="PATRIC" id="fig|742817.3.peg.1003"/>
<dbReference type="InterPro" id="IPR002656">
    <property type="entry name" value="Acyl_transf_3_dom"/>
</dbReference>
<dbReference type="GO" id="GO:0016413">
    <property type="term" value="F:O-acetyltransferase activity"/>
    <property type="evidence" value="ECO:0007669"/>
    <property type="project" value="TreeGrafter"/>
</dbReference>
<organism evidence="9 10">
    <name type="scientific">Odoribacter laneus YIT 12061</name>
    <dbReference type="NCBI Taxonomy" id="742817"/>
    <lineage>
        <taxon>Bacteria</taxon>
        <taxon>Pseudomonadati</taxon>
        <taxon>Bacteroidota</taxon>
        <taxon>Bacteroidia</taxon>
        <taxon>Bacteroidales</taxon>
        <taxon>Odoribacteraceae</taxon>
        <taxon>Odoribacter</taxon>
    </lineage>
</organism>
<keyword evidence="4 7" id="KW-0812">Transmembrane</keyword>
<feature type="transmembrane region" description="Helical" evidence="7">
    <location>
        <begin position="277"/>
        <end position="295"/>
    </location>
</feature>
<feature type="transmembrane region" description="Helical" evidence="7">
    <location>
        <begin position="181"/>
        <end position="200"/>
    </location>
</feature>
<name>H1DFA9_9BACT</name>
<dbReference type="Pfam" id="PF01757">
    <property type="entry name" value="Acyl_transf_3"/>
    <property type="match status" value="1"/>
</dbReference>
<evidence type="ECO:0000256" key="4">
    <source>
        <dbReference type="ARBA" id="ARBA00022692"/>
    </source>
</evidence>
<keyword evidence="3" id="KW-1003">Cell membrane</keyword>
<protein>
    <recommendedName>
        <fullName evidence="8">Acyltransferase 3 domain-containing protein</fullName>
    </recommendedName>
</protein>
<dbReference type="AlphaFoldDB" id="H1DFA9"/>
<dbReference type="PANTHER" id="PTHR40074">
    <property type="entry name" value="O-ACETYLTRANSFERASE WECH"/>
    <property type="match status" value="1"/>
</dbReference>
<feature type="transmembrane region" description="Helical" evidence="7">
    <location>
        <begin position="301"/>
        <end position="322"/>
    </location>
</feature>
<feature type="transmembrane region" description="Helical" evidence="7">
    <location>
        <begin position="50"/>
        <end position="68"/>
    </location>
</feature>
<evidence type="ECO:0000313" key="9">
    <source>
        <dbReference type="EMBL" id="EHP49427.1"/>
    </source>
</evidence>
<keyword evidence="6 7" id="KW-0472">Membrane</keyword>
<sequence length="336" mass="38494">MSLTTIVSSRNSYFDFLRGLAICMVVAIHTGPTYSFEGSLWSTLEVFTRLTLNVAVPTFLAISGFFLAKKSLYTTTERLSFWKKQIPKVYIPCLIWSLPLFALSIYNSTLNNLPIQIFKLLFCGFSVYYFVALIIQYYLLLPWLQPFKIKIVVIAGIMSTISILSITYLTKILDIGSLPLIVYAGPFPIWIVFFVMGGILRRVSRNYKLTVPLCLFLISFVLQYFEGLYISKLGGSGVGMKLSSFIYSAAFILIIFSKKLETKYNPYNRLNNIIEKIGNISFGIYLIHCYFIILFNKVIPYHYWVTDFLLVLLFTSIPILIARRIAPSFSKKYLGF</sequence>
<gene>
    <name evidence="9" type="ORF">HMPREF9449_00945</name>
</gene>
<dbReference type="EMBL" id="ADMC01000014">
    <property type="protein sequence ID" value="EHP49427.1"/>
    <property type="molecule type" value="Genomic_DNA"/>
</dbReference>
<keyword evidence="10" id="KW-1185">Reference proteome</keyword>
<dbReference type="RefSeq" id="WP_009136093.1">
    <property type="nucleotide sequence ID" value="NZ_JH594596.1"/>
</dbReference>